<keyword evidence="3" id="KW-0809">Transit peptide</keyword>
<dbReference type="PROSITE" id="PS51918">
    <property type="entry name" value="RADICAL_SAM"/>
    <property type="match status" value="1"/>
</dbReference>
<dbReference type="Pfam" id="PF06969">
    <property type="entry name" value="HemN_C"/>
    <property type="match status" value="1"/>
</dbReference>
<keyword evidence="7" id="KW-1185">Reference proteome</keyword>
<dbReference type="InterPro" id="IPR006638">
    <property type="entry name" value="Elp3/MiaA/NifB-like_rSAM"/>
</dbReference>
<keyword evidence="3" id="KW-0479">Metal-binding</keyword>
<dbReference type="GO" id="GO:0046872">
    <property type="term" value="F:metal ion binding"/>
    <property type="evidence" value="ECO:0007669"/>
    <property type="project" value="UniProtKB-UniRule"/>
</dbReference>
<dbReference type="SMART" id="SM00729">
    <property type="entry name" value="Elp3"/>
    <property type="match status" value="1"/>
</dbReference>
<comment type="similarity">
    <text evidence="1">Belongs to the anaerobic coproporphyrinogen-III oxidase family. HemW subfamily.</text>
</comment>
<evidence type="ECO:0000256" key="3">
    <source>
        <dbReference type="RuleBase" id="RU364116"/>
    </source>
</evidence>
<evidence type="ECO:0000313" key="7">
    <source>
        <dbReference type="Proteomes" id="UP001044222"/>
    </source>
</evidence>
<dbReference type="SUPFAM" id="SSF102114">
    <property type="entry name" value="Radical SAM enzymes"/>
    <property type="match status" value="1"/>
</dbReference>
<dbReference type="Gene3D" id="3.80.30.20">
    <property type="entry name" value="tm_1862 like domain"/>
    <property type="match status" value="1"/>
</dbReference>
<proteinExistence type="inferred from homology"/>
<name>A0A9D3LU42_ANGAN</name>
<dbReference type="InterPro" id="IPR058240">
    <property type="entry name" value="rSAM_sf"/>
</dbReference>
<keyword evidence="3" id="KW-0143">Chaperone</keyword>
<dbReference type="GO" id="GO:0006779">
    <property type="term" value="P:porphyrin-containing compound biosynthetic process"/>
    <property type="evidence" value="ECO:0007669"/>
    <property type="project" value="InterPro"/>
</dbReference>
<dbReference type="Pfam" id="PF04055">
    <property type="entry name" value="Radical_SAM"/>
    <property type="match status" value="1"/>
</dbReference>
<comment type="subcellular location">
    <subcellularLocation>
        <location evidence="3">Mitochondrion</location>
    </subcellularLocation>
</comment>
<dbReference type="GO" id="GO:0004109">
    <property type="term" value="F:coproporphyrinogen oxidase activity"/>
    <property type="evidence" value="ECO:0007669"/>
    <property type="project" value="InterPro"/>
</dbReference>
<feature type="region of interest" description="Disordered" evidence="4">
    <location>
        <begin position="444"/>
        <end position="469"/>
    </location>
</feature>
<organism evidence="6 7">
    <name type="scientific">Anguilla anguilla</name>
    <name type="common">European freshwater eel</name>
    <name type="synonym">Muraena anguilla</name>
    <dbReference type="NCBI Taxonomy" id="7936"/>
    <lineage>
        <taxon>Eukaryota</taxon>
        <taxon>Metazoa</taxon>
        <taxon>Chordata</taxon>
        <taxon>Craniata</taxon>
        <taxon>Vertebrata</taxon>
        <taxon>Euteleostomi</taxon>
        <taxon>Actinopterygii</taxon>
        <taxon>Neopterygii</taxon>
        <taxon>Teleostei</taxon>
        <taxon>Anguilliformes</taxon>
        <taxon>Anguillidae</taxon>
        <taxon>Anguilla</taxon>
    </lineage>
</organism>
<dbReference type="InterPro" id="IPR004559">
    <property type="entry name" value="HemW-like"/>
</dbReference>
<dbReference type="AlphaFoldDB" id="A0A9D3LU42"/>
<dbReference type="SFLD" id="SFLDG01082">
    <property type="entry name" value="B12-binding_domain_containing"/>
    <property type="match status" value="1"/>
</dbReference>
<dbReference type="EMBL" id="JAFIRN010000017">
    <property type="protein sequence ID" value="KAG5832718.1"/>
    <property type="molecule type" value="Genomic_DNA"/>
</dbReference>
<keyword evidence="3" id="KW-0496">Mitochondrion</keyword>
<dbReference type="GO" id="GO:0005739">
    <property type="term" value="C:mitochondrion"/>
    <property type="evidence" value="ECO:0007669"/>
    <property type="project" value="UniProtKB-SubCell"/>
</dbReference>
<dbReference type="Proteomes" id="UP001044222">
    <property type="component" value="Chromosome 17"/>
</dbReference>
<keyword evidence="3" id="KW-0949">S-adenosyl-L-methionine</keyword>
<sequence length="469" mass="51993">MRLAAASGALLKCLPCLVRSRGFSEVSCREFSGLPGEDVQAKSHPQSKEASLYVHWPYCLRRCSYCNFNKYISRSVNHVDMTTCLQRETETLLRLSQVSSITSVFFGGGTPSLAPPSTVASVLETIAKQAGLRVDAEVTLEVNPTPMGVAKLADFLHAGVNRFSVGVQSLRDEDLRVLGRDHNSQHALRTVEEARRLCPGRVSVDVIFGRPGQSLACWEAELDELLLVCDDHVSLYQLTLERGTHLFRQVQAGQLSLPGDEVMARMYESARRILGERGFLQYEVSNFARNGAVSSHNLTYWRAGEFLGVGPGAHGRFVPREKGGVFREARTQTLEPDVWMAEVKRWGHGTRRRVELSHVELLEEVLVMGLRLTEGISHQHWNLFSPGLGLQQVVGESAEVQAFLERGLLVLDHRGLRCSWEGLAVLDSLLPPCSWSCRHMLRPRRCKGSAPRGSSEGGGGVQREVEELA</sequence>
<dbReference type="SFLD" id="SFLDF00288">
    <property type="entry name" value="HemN-like__clustered_with_nucl"/>
    <property type="match status" value="1"/>
</dbReference>
<reference evidence="6" key="1">
    <citation type="submission" date="2021-01" db="EMBL/GenBank/DDBJ databases">
        <title>A chromosome-scale assembly of European eel, Anguilla anguilla.</title>
        <authorList>
            <person name="Henkel C."/>
            <person name="Jong-Raadsen S.A."/>
            <person name="Dufour S."/>
            <person name="Weltzien F.-A."/>
            <person name="Palstra A.P."/>
            <person name="Pelster B."/>
            <person name="Spaink H.P."/>
            <person name="Van Den Thillart G.E."/>
            <person name="Jansen H."/>
            <person name="Zahm M."/>
            <person name="Klopp C."/>
            <person name="Cedric C."/>
            <person name="Louis A."/>
            <person name="Berthelot C."/>
            <person name="Parey E."/>
            <person name="Roest Crollius H."/>
            <person name="Montfort J."/>
            <person name="Robinson-Rechavi M."/>
            <person name="Bucao C."/>
            <person name="Bouchez O."/>
            <person name="Gislard M."/>
            <person name="Lluch J."/>
            <person name="Milhes M."/>
            <person name="Lampietro C."/>
            <person name="Lopez Roques C."/>
            <person name="Donnadieu C."/>
            <person name="Braasch I."/>
            <person name="Desvignes T."/>
            <person name="Postlethwait J."/>
            <person name="Bobe J."/>
            <person name="Guiguen Y."/>
            <person name="Dirks R."/>
        </authorList>
    </citation>
    <scope>NUCLEOTIDE SEQUENCE</scope>
    <source>
        <strain evidence="6">Tag_6206</strain>
        <tissue evidence="6">Liver</tissue>
    </source>
</reference>
<dbReference type="NCBIfam" id="TIGR00539">
    <property type="entry name" value="hemN_rel"/>
    <property type="match status" value="1"/>
</dbReference>
<feature type="domain" description="Radical SAM core" evidence="5">
    <location>
        <begin position="44"/>
        <end position="277"/>
    </location>
</feature>
<evidence type="ECO:0000259" key="5">
    <source>
        <dbReference type="PROSITE" id="PS51918"/>
    </source>
</evidence>
<evidence type="ECO:0000313" key="6">
    <source>
        <dbReference type="EMBL" id="KAG5832718.1"/>
    </source>
</evidence>
<dbReference type="CDD" id="cd01335">
    <property type="entry name" value="Radical_SAM"/>
    <property type="match status" value="1"/>
</dbReference>
<dbReference type="InterPro" id="IPR034505">
    <property type="entry name" value="Coproporphyrinogen-III_oxidase"/>
</dbReference>
<evidence type="ECO:0000256" key="1">
    <source>
        <dbReference type="ARBA" id="ARBA00006100"/>
    </source>
</evidence>
<gene>
    <name evidence="6" type="ORF">ANANG_G00294140</name>
</gene>
<dbReference type="GO" id="GO:0051539">
    <property type="term" value="F:4 iron, 4 sulfur cluster binding"/>
    <property type="evidence" value="ECO:0007669"/>
    <property type="project" value="UniProtKB-UniRule"/>
</dbReference>
<evidence type="ECO:0000256" key="4">
    <source>
        <dbReference type="SAM" id="MobiDB-lite"/>
    </source>
</evidence>
<keyword evidence="3" id="KW-0411">Iron-sulfur</keyword>
<dbReference type="InterPro" id="IPR023404">
    <property type="entry name" value="rSAM_horseshoe"/>
</dbReference>
<dbReference type="PANTHER" id="PTHR13932:SF5">
    <property type="entry name" value="RADICAL S-ADENOSYL METHIONINE DOMAIN-CONTAINING PROTEIN 1, MITOCHONDRIAL"/>
    <property type="match status" value="1"/>
</dbReference>
<keyword evidence="3" id="KW-0349">Heme</keyword>
<dbReference type="InterPro" id="IPR010723">
    <property type="entry name" value="HemN_C"/>
</dbReference>
<keyword evidence="3" id="KW-0004">4Fe-4S</keyword>
<dbReference type="InterPro" id="IPR007197">
    <property type="entry name" value="rSAM"/>
</dbReference>
<accession>A0A9D3LU42</accession>
<dbReference type="SFLD" id="SFLDS00029">
    <property type="entry name" value="Radical_SAM"/>
    <property type="match status" value="1"/>
</dbReference>
<dbReference type="SFLD" id="SFLDG01065">
    <property type="entry name" value="anaerobic_coproporphyrinogen-I"/>
    <property type="match status" value="1"/>
</dbReference>
<protein>
    <recommendedName>
        <fullName evidence="3">Radical S-adenosyl methionine domain-containing protein</fullName>
    </recommendedName>
</protein>
<keyword evidence="3" id="KW-0408">Iron</keyword>
<comment type="caution">
    <text evidence="6">The sequence shown here is derived from an EMBL/GenBank/DDBJ whole genome shotgun (WGS) entry which is preliminary data.</text>
</comment>
<dbReference type="PANTHER" id="PTHR13932">
    <property type="entry name" value="COPROPORPHYRINIGEN III OXIDASE"/>
    <property type="match status" value="1"/>
</dbReference>
<comment type="function">
    <text evidence="2 3">May be a heme chaperone, appears to bind heme. Homologous bacterial proteins do not have oxygen-independent coproporphyrinogen-III oxidase activity. Binds 1 [4Fe-4S] cluster. The cluster is coordinated with 3 cysteines and an exchangeable S-adenosyl-L-methionine.</text>
</comment>
<dbReference type="SFLD" id="SFLDF00562">
    <property type="entry name" value="HemN-like__clustered_with_heat"/>
    <property type="match status" value="1"/>
</dbReference>
<evidence type="ECO:0000256" key="2">
    <source>
        <dbReference type="ARBA" id="ARBA00045130"/>
    </source>
</evidence>